<dbReference type="AlphaFoldDB" id="A0A345VJ61"/>
<sequence length="62" mass="6902">MDNLENLEKIFFELDEKMASEICGGKGNKNKYDWVNAFGQLAESLSVLECAYGAPCSVPVRK</sequence>
<reference evidence="1 2" key="1">
    <citation type="submission" date="2017-07" db="EMBL/GenBank/DDBJ databases">
        <title>Streptococcus pluranimalium as cause of bovine abortion.</title>
        <authorList>
            <person name="Rodriguez Campos S."/>
            <person name="Gobeli Brawand S."/>
            <person name="Brodard I."/>
            <person name="Rychener L."/>
            <person name="Perreten V."/>
        </authorList>
    </citation>
    <scope>NUCLEOTIDE SEQUENCE [LARGE SCALE GENOMIC DNA]</scope>
    <source>
        <strain evidence="1 2">14A0014</strain>
    </source>
</reference>
<dbReference type="Proteomes" id="UP000255411">
    <property type="component" value="Chromosome"/>
</dbReference>
<dbReference type="RefSeq" id="WP_115130014.1">
    <property type="nucleotide sequence ID" value="NZ_CP022601.1"/>
</dbReference>
<evidence type="ECO:0000313" key="2">
    <source>
        <dbReference type="Proteomes" id="UP000255411"/>
    </source>
</evidence>
<accession>A0A345VJ61</accession>
<name>A0A345VJ61_9STRE</name>
<protein>
    <submittedName>
        <fullName evidence="1">Uncharacterized protein</fullName>
    </submittedName>
</protein>
<gene>
    <name evidence="1" type="ORF">Sp14A_08400</name>
</gene>
<dbReference type="EMBL" id="CP022601">
    <property type="protein sequence ID" value="AXJ12763.1"/>
    <property type="molecule type" value="Genomic_DNA"/>
</dbReference>
<organism evidence="1 2">
    <name type="scientific">Streptococcus pluranimalium</name>
    <dbReference type="NCBI Taxonomy" id="82348"/>
    <lineage>
        <taxon>Bacteria</taxon>
        <taxon>Bacillati</taxon>
        <taxon>Bacillota</taxon>
        <taxon>Bacilli</taxon>
        <taxon>Lactobacillales</taxon>
        <taxon>Streptococcaceae</taxon>
        <taxon>Streptococcus</taxon>
    </lineage>
</organism>
<proteinExistence type="predicted"/>
<evidence type="ECO:0000313" key="1">
    <source>
        <dbReference type="EMBL" id="AXJ12763.1"/>
    </source>
</evidence>